<feature type="transmembrane region" description="Helical" evidence="1">
    <location>
        <begin position="168"/>
        <end position="184"/>
    </location>
</feature>
<dbReference type="GO" id="GO:0016747">
    <property type="term" value="F:acyltransferase activity, transferring groups other than amino-acyl groups"/>
    <property type="evidence" value="ECO:0007669"/>
    <property type="project" value="InterPro"/>
</dbReference>
<feature type="transmembrane region" description="Helical" evidence="1">
    <location>
        <begin position="312"/>
        <end position="334"/>
    </location>
</feature>
<feature type="transmembrane region" description="Helical" evidence="1">
    <location>
        <begin position="59"/>
        <end position="76"/>
    </location>
</feature>
<dbReference type="Pfam" id="PF01757">
    <property type="entry name" value="Acyl_transf_3"/>
    <property type="match status" value="1"/>
</dbReference>
<feature type="transmembrane region" description="Helical" evidence="1">
    <location>
        <begin position="196"/>
        <end position="219"/>
    </location>
</feature>
<protein>
    <submittedName>
        <fullName evidence="3">Acyltransferase family protein</fullName>
    </submittedName>
</protein>
<keyword evidence="3" id="KW-0012">Acyltransferase</keyword>
<organism evidence="3 4">
    <name type="scientific">Olivibacter domesticus</name>
    <name type="common">Pseudosphingobacterium domesticum</name>
    <dbReference type="NCBI Taxonomy" id="407022"/>
    <lineage>
        <taxon>Bacteria</taxon>
        <taxon>Pseudomonadati</taxon>
        <taxon>Bacteroidota</taxon>
        <taxon>Sphingobacteriia</taxon>
        <taxon>Sphingobacteriales</taxon>
        <taxon>Sphingobacteriaceae</taxon>
        <taxon>Olivibacter</taxon>
    </lineage>
</organism>
<keyword evidence="4" id="KW-1185">Reference proteome</keyword>
<evidence type="ECO:0000313" key="3">
    <source>
        <dbReference type="EMBL" id="SEL71631.1"/>
    </source>
</evidence>
<dbReference type="InterPro" id="IPR050623">
    <property type="entry name" value="Glucan_succinyl_AcylTrfase"/>
</dbReference>
<dbReference type="AlphaFoldDB" id="A0A1H7SFZ6"/>
<dbReference type="PANTHER" id="PTHR36927:SF3">
    <property type="entry name" value="GLUCANS BIOSYNTHESIS PROTEIN C"/>
    <property type="match status" value="1"/>
</dbReference>
<dbReference type="OrthoDB" id="9809782at2"/>
<keyword evidence="1" id="KW-1133">Transmembrane helix</keyword>
<name>A0A1H7SFZ6_OLID1</name>
<dbReference type="Proteomes" id="UP000199421">
    <property type="component" value="Unassembled WGS sequence"/>
</dbReference>
<feature type="domain" description="Acyltransferase 3" evidence="2">
    <location>
        <begin position="8"/>
        <end position="331"/>
    </location>
</feature>
<dbReference type="STRING" id="407022.SAMN05661044_03219"/>
<feature type="transmembrane region" description="Helical" evidence="1">
    <location>
        <begin position="226"/>
        <end position="245"/>
    </location>
</feature>
<feature type="transmembrane region" description="Helical" evidence="1">
    <location>
        <begin position="251"/>
        <end position="270"/>
    </location>
</feature>
<keyword evidence="1" id="KW-0472">Membrane</keyword>
<feature type="transmembrane region" description="Helical" evidence="1">
    <location>
        <begin position="282"/>
        <end position="306"/>
    </location>
</feature>
<feature type="transmembrane region" description="Helical" evidence="1">
    <location>
        <begin position="130"/>
        <end position="148"/>
    </location>
</feature>
<evidence type="ECO:0000259" key="2">
    <source>
        <dbReference type="Pfam" id="PF01757"/>
    </source>
</evidence>
<accession>A0A1H7SFZ6</accession>
<dbReference type="PANTHER" id="PTHR36927">
    <property type="entry name" value="BLR4337 PROTEIN"/>
    <property type="match status" value="1"/>
</dbReference>
<keyword evidence="1" id="KW-0812">Transmembrane</keyword>
<keyword evidence="3" id="KW-0808">Transferase</keyword>
<proteinExistence type="predicted"/>
<evidence type="ECO:0000256" key="1">
    <source>
        <dbReference type="SAM" id="Phobius"/>
    </source>
</evidence>
<dbReference type="EMBL" id="FOAF01000003">
    <property type="protein sequence ID" value="SEL71631.1"/>
    <property type="molecule type" value="Genomic_DNA"/>
</dbReference>
<dbReference type="RefSeq" id="WP_093326361.1">
    <property type="nucleotide sequence ID" value="NZ_FOAF01000003.1"/>
</dbReference>
<feature type="transmembrane region" description="Helical" evidence="1">
    <location>
        <begin position="12"/>
        <end position="39"/>
    </location>
</feature>
<dbReference type="InterPro" id="IPR002656">
    <property type="entry name" value="Acyl_transf_3_dom"/>
</dbReference>
<feature type="transmembrane region" description="Helical" evidence="1">
    <location>
        <begin position="92"/>
        <end position="110"/>
    </location>
</feature>
<reference evidence="4" key="1">
    <citation type="submission" date="2016-10" db="EMBL/GenBank/DDBJ databases">
        <authorList>
            <person name="Varghese N."/>
            <person name="Submissions S."/>
        </authorList>
    </citation>
    <scope>NUCLEOTIDE SEQUENCE [LARGE SCALE GENOMIC DNA]</scope>
    <source>
        <strain evidence="4">DSM 18733</strain>
    </source>
</reference>
<gene>
    <name evidence="3" type="ORF">SAMN05661044_03219</name>
</gene>
<evidence type="ECO:0000313" key="4">
    <source>
        <dbReference type="Proteomes" id="UP000199421"/>
    </source>
</evidence>
<sequence>MPALDRRYDIDWMRVIAIALLLIYHVAIGFQPWGMMIGFITNEKSWEALWVPMSMLNVWRIPLLFYVSGMGVYFAIRNRSWKQLLQERARRILLPFFFGMLLIVPLHIYIWQRYYKFDIDYLPGPGHLWFLGNLFVYVVLLAPIFFYLKKNEKGELLTWIKRLYSTPLGILFMMGIFIAEVLVLDPVPFEMYAMTWHGFVLGLLAFLFGFCFVLCGATFWDMILKWRWLFLVFAISFFVIRLIYLQTSTPTYMLSVESNCWIISFFAFAYKYGNHPDNLLRYLSSAAYPFYILHMIFLYLGSYLIFPLDIEVRIQFLLVLLFTITGCFITYEFLIRRISFIRPLFGLK</sequence>